<feature type="transmembrane region" description="Helical" evidence="1">
    <location>
        <begin position="88"/>
        <end position="107"/>
    </location>
</feature>
<dbReference type="EMBL" id="UIDG01000014">
    <property type="protein sequence ID" value="SUS03729.1"/>
    <property type="molecule type" value="Genomic_DNA"/>
</dbReference>
<feature type="transmembrane region" description="Helical" evidence="1">
    <location>
        <begin position="62"/>
        <end position="82"/>
    </location>
</feature>
<name>A0A380TA94_9ZZZZ</name>
<reference evidence="2" key="1">
    <citation type="submission" date="2018-07" db="EMBL/GenBank/DDBJ databases">
        <authorList>
            <person name="Quirk P.G."/>
            <person name="Krulwich T.A."/>
        </authorList>
    </citation>
    <scope>NUCLEOTIDE SEQUENCE</scope>
</reference>
<keyword evidence="1" id="KW-0472">Membrane</keyword>
<evidence type="ECO:0000313" key="2">
    <source>
        <dbReference type="EMBL" id="SUS03729.1"/>
    </source>
</evidence>
<accession>A0A380TA94</accession>
<keyword evidence="1" id="KW-0812">Transmembrane</keyword>
<sequence>MTVSIEAASHLHTTAAMLLAGARGRCPRCGQGALFAGFLTVTRRCNACGLSFAGHDSGDGPAVFGIFILGFVVVGLAVWLEAAIEPPLWVHALVWIPVTIAASVGLLRPLKGMTIAAQYRFRSVEERERPGAT</sequence>
<evidence type="ECO:0000256" key="1">
    <source>
        <dbReference type="SAM" id="Phobius"/>
    </source>
</evidence>
<protein>
    <recommendedName>
        <fullName evidence="3">DUF983 domain-containing protein</fullName>
    </recommendedName>
</protein>
<proteinExistence type="predicted"/>
<dbReference type="InterPro" id="IPR009325">
    <property type="entry name" value="DUF983"/>
</dbReference>
<dbReference type="Pfam" id="PF06170">
    <property type="entry name" value="DUF983"/>
    <property type="match status" value="1"/>
</dbReference>
<organism evidence="2">
    <name type="scientific">metagenome</name>
    <dbReference type="NCBI Taxonomy" id="256318"/>
    <lineage>
        <taxon>unclassified sequences</taxon>
        <taxon>metagenomes</taxon>
    </lineage>
</organism>
<evidence type="ECO:0008006" key="3">
    <source>
        <dbReference type="Google" id="ProtNLM"/>
    </source>
</evidence>
<dbReference type="AlphaFoldDB" id="A0A380TA94"/>
<keyword evidence="1" id="KW-1133">Transmembrane helix</keyword>
<gene>
    <name evidence="2" type="ORF">DF3PB_1100003</name>
</gene>